<evidence type="ECO:0000313" key="4">
    <source>
        <dbReference type="Proteomes" id="UP000287124"/>
    </source>
</evidence>
<dbReference type="EMBL" id="MIKF01000730">
    <property type="protein sequence ID" value="RTE68720.1"/>
    <property type="molecule type" value="Genomic_DNA"/>
</dbReference>
<proteinExistence type="predicted"/>
<accession>A0A430KZ31</accession>
<name>A0A430KZ31_9HYPO</name>
<dbReference type="Gene3D" id="3.40.50.10190">
    <property type="entry name" value="BRCT domain"/>
    <property type="match status" value="1"/>
</dbReference>
<feature type="coiled-coil region" evidence="1">
    <location>
        <begin position="328"/>
        <end position="355"/>
    </location>
</feature>
<keyword evidence="1" id="KW-0175">Coiled coil</keyword>
<organism evidence="3 4">
    <name type="scientific">Fusarium euwallaceae</name>
    <dbReference type="NCBI Taxonomy" id="1147111"/>
    <lineage>
        <taxon>Eukaryota</taxon>
        <taxon>Fungi</taxon>
        <taxon>Dikarya</taxon>
        <taxon>Ascomycota</taxon>
        <taxon>Pezizomycotina</taxon>
        <taxon>Sordariomycetes</taxon>
        <taxon>Hypocreomycetidae</taxon>
        <taxon>Hypocreales</taxon>
        <taxon>Nectriaceae</taxon>
        <taxon>Fusarium</taxon>
        <taxon>Fusarium solani species complex</taxon>
    </lineage>
</organism>
<dbReference type="Proteomes" id="UP000287124">
    <property type="component" value="Unassembled WGS sequence"/>
</dbReference>
<comment type="caution">
    <text evidence="3">The sequence shown here is derived from an EMBL/GenBank/DDBJ whole genome shotgun (WGS) entry which is preliminary data.</text>
</comment>
<feature type="compositionally biased region" description="Low complexity" evidence="2">
    <location>
        <begin position="103"/>
        <end position="125"/>
    </location>
</feature>
<keyword evidence="4" id="KW-1185">Reference proteome</keyword>
<evidence type="ECO:0000256" key="2">
    <source>
        <dbReference type="SAM" id="MobiDB-lite"/>
    </source>
</evidence>
<protein>
    <recommendedName>
        <fullName evidence="5">BRCT domain-containing protein</fullName>
    </recommendedName>
</protein>
<sequence>MPHQIALNGKVHPDKNRAELENFFKRHKIATVIQKIHDDTTFDYLVSASEEKDTNTITYQYAIRKGFHILNAEWMKEVVEDKAWVQPLPHHFIRHAASNLAPDSMAPASTAPASTDPDTSASDPAPVTPVSTDPDPSAPTARFKIEDAENYIASIVNKAELKANEAVAASNAAGDAYRKHDAETVFDQAGKAFTAFSAVKEQQKLLQNYIKDSIGKLNDDLVQAASKSMSLELTRAVEAAGDADKRKTMAQVMKDDPYWGQLVIPDAETKQQQALADAQEARNAADQAITNATRLRQRADVLAEKAYAIQEAARTKEGSEKDAEMQRFREMTIELPEALQNAKKAEQDAKEAEDLAVVRANDAGISSQDLQQKEQNPWGDILGSSENSIQPSSSDSISIPKRLIRGGAEGKIVCILPRGQLVVVAKHLQHFKAFILPSTLSMERKAFKDHGGLQLEYEDVESYDEDDVPDLHDLDPLLVAVQTAKATKRTVLVILIAKRHGSDDRILLYNMSRLKAIFPASEVALYLNDVRAKQGQEHRALVLELGPKHVVRLELPRDKELHHDRLNEFANSHHGLLLSRTIQLAPGCRVNVPERRDRIEIQVLRKNSTDDTERPWETVMGGPSSKMYPICQRIYDGEAAAREAMTCCTMGKKTSLFEGCNQCAEPDSLYQACFSLRPSSACSNCILRGHRTSCTEVDVEHLRRRRRRAVQKRRRRVRGSARVDPPVRDGVLIPEGAVFVDLTVSDVEASE</sequence>
<feature type="region of interest" description="Disordered" evidence="2">
    <location>
        <begin position="103"/>
        <end position="140"/>
    </location>
</feature>
<evidence type="ECO:0008006" key="5">
    <source>
        <dbReference type="Google" id="ProtNLM"/>
    </source>
</evidence>
<dbReference type="CDD" id="cd00027">
    <property type="entry name" value="BRCT"/>
    <property type="match status" value="1"/>
</dbReference>
<evidence type="ECO:0000313" key="3">
    <source>
        <dbReference type="EMBL" id="RTE68720.1"/>
    </source>
</evidence>
<evidence type="ECO:0000256" key="1">
    <source>
        <dbReference type="SAM" id="Coils"/>
    </source>
</evidence>
<dbReference type="InterPro" id="IPR036420">
    <property type="entry name" value="BRCT_dom_sf"/>
</dbReference>
<dbReference type="SUPFAM" id="SSF52113">
    <property type="entry name" value="BRCT domain"/>
    <property type="match status" value="1"/>
</dbReference>
<dbReference type="AlphaFoldDB" id="A0A430KZ31"/>
<gene>
    <name evidence="3" type="ORF">BHE90_016900</name>
</gene>
<reference evidence="3 4" key="1">
    <citation type="submission" date="2017-06" db="EMBL/GenBank/DDBJ databases">
        <title>Comparative genomic analysis of Ambrosia Fusariam Clade fungi.</title>
        <authorList>
            <person name="Stajich J.E."/>
            <person name="Carrillo J."/>
            <person name="Kijimoto T."/>
            <person name="Eskalen A."/>
            <person name="O'Donnell K."/>
            <person name="Kasson M."/>
        </authorList>
    </citation>
    <scope>NUCLEOTIDE SEQUENCE [LARGE SCALE GENOMIC DNA]</scope>
    <source>
        <strain evidence="3 4">UCR1854</strain>
    </source>
</reference>